<dbReference type="Pfam" id="PF26550">
    <property type="entry name" value="Tricorn_2nd"/>
    <property type="match status" value="1"/>
</dbReference>
<evidence type="ECO:0000256" key="2">
    <source>
        <dbReference type="ARBA" id="ARBA00008524"/>
    </source>
</evidence>
<dbReference type="EC" id="3.4.21.-" evidence="7"/>
<protein>
    <recommendedName>
        <fullName evidence="7">Tricorn protease homolog</fullName>
        <ecNumber evidence="7">3.4.21.-</ecNumber>
    </recommendedName>
</protein>
<feature type="signal peptide" evidence="10">
    <location>
        <begin position="1"/>
        <end position="27"/>
    </location>
</feature>
<dbReference type="Pfam" id="PF14684">
    <property type="entry name" value="Tricorn_C1"/>
    <property type="match status" value="1"/>
</dbReference>
<dbReference type="Pfam" id="PF03572">
    <property type="entry name" value="Peptidase_S41"/>
    <property type="match status" value="1"/>
</dbReference>
<dbReference type="SUPFAM" id="SSF69322">
    <property type="entry name" value="Tricorn protease domain 2"/>
    <property type="match status" value="1"/>
</dbReference>
<feature type="chain" id="PRO_5021322508" description="Tricorn protease homolog" evidence="10">
    <location>
        <begin position="28"/>
        <end position="1098"/>
    </location>
</feature>
<dbReference type="GO" id="GO:0006508">
    <property type="term" value="P:proteolysis"/>
    <property type="evidence" value="ECO:0007669"/>
    <property type="project" value="UniProtKB-UniRule"/>
</dbReference>
<reference evidence="12 13" key="1">
    <citation type="submission" date="2019-06" db="EMBL/GenBank/DDBJ databases">
        <title>The genome of Shewanella sp. SM1901.</title>
        <authorList>
            <person name="Cha Q."/>
        </authorList>
    </citation>
    <scope>NUCLEOTIDE SEQUENCE [LARGE SCALE GENOMIC DNA]</scope>
    <source>
        <strain evidence="12 13">SM1901</strain>
    </source>
</reference>
<sequence>MKLRRSVTHCMLALGTLACSSMIFANASNQGYYRAPALHDQTLVFTAEGDLWTTELSQNNNQTKASRLTSLAAEEMDATISKDGKWVAYTANYEGATEVYVMPIQGGVAKRVSFENSRVRLQGWTASGEVLYSTDNAFGPANFWVLKTVNPQTLNITNLPLADAVEGTIDDKGEYVYFTQFGLQVSGDNVKVYRGGAKGEIWRYKLGSKKEAQQLTATHEGSVKQPMLWNNRVYFVSDQSGNDNIWSMTVDGKDIKQHTQYTDWQVRDAQLNHGRIVFQQGADIKLLNLDNLLESTLDIELTSDFAHRREQWVNDPMDYATSTVFAPQGDNVVITARSHVAIASNDGRRLVQINSPADSRVRDALLSDDGEWVYGISDASGEQEIWQYPADGSAGAKQLTKDGNTLRTSLSLSPNGRYLVHDDYMGNVWLLDLTRNDNQKIIKNGEGLGPYQDINWSGDSQFIALTKAEIGKQRPQIVLYSINDSKAQTVTTDKYESFSPSFSPDGKWLYFLSNREFKANPGSPWGDRNMGPIFDKRTQIFALALNTKASFPFAKPTELTINKDVKKADEKDSDSVNKIKVDWDGLNQRLWQVPVDAGNYNSLTVAKDKLYLLDSNQQSSELKLVKFEPISPKVESFSEDVGQYSLSKDGSKLMLRKKSDPKNIMIVAAGDKLPSDISQAKVSTNQWQLSISPPQEWQQIFEDAWLMHRDSFFDPKMRGVDWQAAKAKYQPLVDRLTDRNELNDIFMQMMGELNSLHSQVRGGDITRDTDAAKAAALGARLTQTDKGVIVSHIYQTDAELPLSVSPLARIEVNAKDGDVIKTINGKNVTNIAEVTQLLRNQGNKQVLLGLQRGKTHINTIVTPHDIGTDAKLRYLDWVEHNGDKVAKASKGNIGYLHLYAMGSGDIESFAREFYTNYDKDGLIIDVRRNRGGNIDSWIIEKLLRRAWAFWQPTHGSTNANMQQTFRGHLVVLADQMTYSDGETFSAGIRALNIAPIIGKQTAGAGVWLSGRNSVTDKGMARVAEYPQYAIDGRWVVEGHGVEPDIEVDNLPYATFSGKDAQLEAAINYLKDELVQQPIKPLQGQLIPPKGPAADIKAK</sequence>
<feature type="active site" description="Charge relay system" evidence="8">
    <location>
        <position position="757"/>
    </location>
</feature>
<keyword evidence="5 7" id="KW-0378">Hydrolase</keyword>
<dbReference type="SUPFAM" id="SSF69304">
    <property type="entry name" value="Tricorn protease N-terminal domain"/>
    <property type="match status" value="1"/>
</dbReference>
<evidence type="ECO:0000256" key="7">
    <source>
        <dbReference type="PIRNR" id="PIRNR036421"/>
    </source>
</evidence>
<dbReference type="AlphaFoldDB" id="A0A4Y5YH03"/>
<proteinExistence type="inferred from homology"/>
<dbReference type="InterPro" id="IPR029414">
    <property type="entry name" value="Tricorn_PDZ"/>
</dbReference>
<dbReference type="InterPro" id="IPR036034">
    <property type="entry name" value="PDZ_sf"/>
</dbReference>
<keyword evidence="13" id="KW-1185">Reference proteome</keyword>
<dbReference type="PANTHER" id="PTHR43253">
    <property type="entry name" value="TRICORN PROTEASE HOMOLOG 2-RELATED"/>
    <property type="match status" value="1"/>
</dbReference>
<dbReference type="PANTHER" id="PTHR43253:SF1">
    <property type="entry name" value="TRICORN PROTEASE HOMOLOG 2-RELATED"/>
    <property type="match status" value="1"/>
</dbReference>
<dbReference type="SMART" id="SM00245">
    <property type="entry name" value="TSPc"/>
    <property type="match status" value="1"/>
</dbReference>
<dbReference type="Gene3D" id="2.130.10.10">
    <property type="entry name" value="YVTN repeat-like/Quinoprotein amine dehydrogenase"/>
    <property type="match status" value="1"/>
</dbReference>
<evidence type="ECO:0000256" key="9">
    <source>
        <dbReference type="PIRSR" id="PIRSR036421-3"/>
    </source>
</evidence>
<dbReference type="Pfam" id="PF26549">
    <property type="entry name" value="Tricorn_N"/>
    <property type="match status" value="1"/>
</dbReference>
<evidence type="ECO:0000256" key="5">
    <source>
        <dbReference type="ARBA" id="ARBA00022801"/>
    </source>
</evidence>
<dbReference type="InterPro" id="IPR005151">
    <property type="entry name" value="Tail-specific_protease"/>
</dbReference>
<dbReference type="Pfam" id="PF14685">
    <property type="entry name" value="PDZ_Tricorn"/>
    <property type="match status" value="1"/>
</dbReference>
<dbReference type="Gene3D" id="3.30.750.44">
    <property type="match status" value="1"/>
</dbReference>
<evidence type="ECO:0000256" key="4">
    <source>
        <dbReference type="ARBA" id="ARBA00022670"/>
    </source>
</evidence>
<evidence type="ECO:0000256" key="1">
    <source>
        <dbReference type="ARBA" id="ARBA00004496"/>
    </source>
</evidence>
<dbReference type="Gene3D" id="3.90.226.10">
    <property type="entry name" value="2-enoyl-CoA Hydratase, Chain A, domain 1"/>
    <property type="match status" value="1"/>
</dbReference>
<dbReference type="EMBL" id="CP041036">
    <property type="protein sequence ID" value="QDE32091.1"/>
    <property type="molecule type" value="Genomic_DNA"/>
</dbReference>
<accession>A0A4Y5YH03</accession>
<dbReference type="PIRSF" id="PIRSF036421">
    <property type="entry name" value="Tricorn_protease"/>
    <property type="match status" value="1"/>
</dbReference>
<dbReference type="Gene3D" id="2.30.42.10">
    <property type="match status" value="1"/>
</dbReference>
<name>A0A4Y5YH03_9GAMM</name>
<dbReference type="InterPro" id="IPR012393">
    <property type="entry name" value="Tricorn_protease"/>
</dbReference>
<evidence type="ECO:0000313" key="12">
    <source>
        <dbReference type="EMBL" id="QDE32091.1"/>
    </source>
</evidence>
<evidence type="ECO:0000256" key="6">
    <source>
        <dbReference type="ARBA" id="ARBA00022825"/>
    </source>
</evidence>
<dbReference type="PROSITE" id="PS51257">
    <property type="entry name" value="PROKAR_LIPOPROTEIN"/>
    <property type="match status" value="1"/>
</dbReference>
<dbReference type="InterPro" id="IPR029045">
    <property type="entry name" value="ClpP/crotonase-like_dom_sf"/>
</dbReference>
<comment type="similarity">
    <text evidence="2 7">Belongs to the peptidase S41B family.</text>
</comment>
<dbReference type="Proteomes" id="UP000319809">
    <property type="component" value="Chromosome"/>
</dbReference>
<keyword evidence="4 7" id="KW-0645">Protease</keyword>
<comment type="subcellular location">
    <subcellularLocation>
        <location evidence="1 7">Cytoplasm</location>
    </subcellularLocation>
</comment>
<dbReference type="CDD" id="cd07562">
    <property type="entry name" value="Peptidase_S41_TRI"/>
    <property type="match status" value="1"/>
</dbReference>
<evidence type="ECO:0000313" key="13">
    <source>
        <dbReference type="Proteomes" id="UP000319809"/>
    </source>
</evidence>
<dbReference type="InterPro" id="IPR015943">
    <property type="entry name" value="WD40/YVTN_repeat-like_dom_sf"/>
</dbReference>
<gene>
    <name evidence="12" type="ORF">FH971_14645</name>
</gene>
<dbReference type="RefSeq" id="WP_140234823.1">
    <property type="nucleotide sequence ID" value="NZ_CP041036.1"/>
</dbReference>
<keyword evidence="3 7" id="KW-0963">Cytoplasm</keyword>
<comment type="function">
    <text evidence="7">Degrades oligopeptides.</text>
</comment>
<keyword evidence="10" id="KW-0732">Signal</keyword>
<evidence type="ECO:0000256" key="8">
    <source>
        <dbReference type="PIRSR" id="PIRSR036421-1"/>
    </source>
</evidence>
<dbReference type="SUPFAM" id="SSF52096">
    <property type="entry name" value="ClpP/crotonase"/>
    <property type="match status" value="1"/>
</dbReference>
<evidence type="ECO:0000256" key="3">
    <source>
        <dbReference type="ARBA" id="ARBA00022490"/>
    </source>
</evidence>
<feature type="site" description="Transition state stabilizer; via amide nitrogen" evidence="9">
    <location>
        <position position="980"/>
    </location>
</feature>
<keyword evidence="6 7" id="KW-0720">Serine protease</keyword>
<feature type="active site" description="Nucleophile" evidence="8">
    <location>
        <position position="979"/>
    </location>
</feature>
<dbReference type="GO" id="GO:0008236">
    <property type="term" value="F:serine-type peptidase activity"/>
    <property type="evidence" value="ECO:0007669"/>
    <property type="project" value="UniProtKB-UniRule"/>
</dbReference>
<dbReference type="Gene3D" id="2.120.10.60">
    <property type="entry name" value="Tricorn protease N-terminal domain"/>
    <property type="match status" value="1"/>
</dbReference>
<evidence type="ECO:0000256" key="10">
    <source>
        <dbReference type="SAM" id="SignalP"/>
    </source>
</evidence>
<organism evidence="12 13">
    <name type="scientific">Shewanella polaris</name>
    <dbReference type="NCBI Taxonomy" id="2588449"/>
    <lineage>
        <taxon>Bacteria</taxon>
        <taxon>Pseudomonadati</taxon>
        <taxon>Pseudomonadota</taxon>
        <taxon>Gammaproteobacteria</taxon>
        <taxon>Alteromonadales</taxon>
        <taxon>Shewanellaceae</taxon>
        <taxon>Shewanella</taxon>
    </lineage>
</organism>
<dbReference type="SUPFAM" id="SSF50156">
    <property type="entry name" value="PDZ domain-like"/>
    <property type="match status" value="1"/>
</dbReference>
<feature type="active site" description="Charge relay system" evidence="8">
    <location>
        <position position="1037"/>
    </location>
</feature>
<evidence type="ECO:0000259" key="11">
    <source>
        <dbReference type="SMART" id="SM00245"/>
    </source>
</evidence>
<dbReference type="KEGG" id="spol:FH971_14645"/>
<dbReference type="InterPro" id="IPR028204">
    <property type="entry name" value="Tricorn_C1"/>
</dbReference>
<feature type="domain" description="Tail specific protease" evidence="11">
    <location>
        <begin position="843"/>
        <end position="1048"/>
    </location>
</feature>
<dbReference type="GO" id="GO:0005737">
    <property type="term" value="C:cytoplasm"/>
    <property type="evidence" value="ECO:0007669"/>
    <property type="project" value="UniProtKB-SubCell"/>
</dbReference>